<dbReference type="GO" id="GO:0016020">
    <property type="term" value="C:membrane"/>
    <property type="evidence" value="ECO:0007669"/>
    <property type="project" value="TreeGrafter"/>
</dbReference>
<evidence type="ECO:0000256" key="1">
    <source>
        <dbReference type="ARBA" id="ARBA00000427"/>
    </source>
</evidence>
<dbReference type="GO" id="GO:0009313">
    <property type="term" value="P:oligosaccharide catabolic process"/>
    <property type="evidence" value="ECO:0007669"/>
    <property type="project" value="TreeGrafter"/>
</dbReference>
<dbReference type="InterPro" id="IPR026856">
    <property type="entry name" value="Sialidase_fam"/>
</dbReference>
<dbReference type="STRING" id="7897.ENSLACP00000002831"/>
<comment type="similarity">
    <text evidence="2">Belongs to the glycosyl hydrolase 33 family.</text>
</comment>
<dbReference type="Pfam" id="PF13088">
    <property type="entry name" value="BNR_2"/>
    <property type="match status" value="1"/>
</dbReference>
<evidence type="ECO:0000256" key="6">
    <source>
        <dbReference type="ARBA" id="ARBA00023295"/>
    </source>
</evidence>
<evidence type="ECO:0000256" key="2">
    <source>
        <dbReference type="ARBA" id="ARBA00009348"/>
    </source>
</evidence>
<reference evidence="9" key="1">
    <citation type="submission" date="2011-08" db="EMBL/GenBank/DDBJ databases">
        <title>The draft genome of Latimeria chalumnae.</title>
        <authorList>
            <person name="Di Palma F."/>
            <person name="Alfoldi J."/>
            <person name="Johnson J."/>
            <person name="Berlin A."/>
            <person name="Gnerre S."/>
            <person name="Jaffe D."/>
            <person name="MacCallum I."/>
            <person name="Young S."/>
            <person name="Walker B.J."/>
            <person name="Lander E."/>
            <person name="Lindblad-Toh K."/>
        </authorList>
    </citation>
    <scope>NUCLEOTIDE SEQUENCE [LARGE SCALE GENOMIC DNA]</scope>
    <source>
        <strain evidence="9">Wild caught</strain>
    </source>
</reference>
<dbReference type="PANTHER" id="PTHR10628">
    <property type="entry name" value="SIALIDASE"/>
    <property type="match status" value="1"/>
</dbReference>
<keyword evidence="6" id="KW-0378">Hydrolase</keyword>
<evidence type="ECO:0000313" key="8">
    <source>
        <dbReference type="Ensembl" id="ENSLACP00000002831.1"/>
    </source>
</evidence>
<dbReference type="Gene3D" id="2.120.10.10">
    <property type="match status" value="1"/>
</dbReference>
<dbReference type="GeneTree" id="ENSGT00950000182944"/>
<evidence type="ECO:0000259" key="7">
    <source>
        <dbReference type="Pfam" id="PF13088"/>
    </source>
</evidence>
<gene>
    <name evidence="8" type="primary">NEU4</name>
</gene>
<dbReference type="Ensembl" id="ENSLACT00000002853.1">
    <property type="protein sequence ID" value="ENSLACP00000002831.1"/>
    <property type="gene ID" value="ENSLACG00000002529.1"/>
</dbReference>
<dbReference type="AlphaFoldDB" id="H2ZZL0"/>
<dbReference type="EC" id="3.2.1.18" evidence="3"/>
<reference evidence="8" key="2">
    <citation type="submission" date="2025-08" db="UniProtKB">
        <authorList>
            <consortium name="Ensembl"/>
        </authorList>
    </citation>
    <scope>IDENTIFICATION</scope>
</reference>
<dbReference type="eggNOG" id="ENOG502QSFT">
    <property type="taxonomic scope" value="Eukaryota"/>
</dbReference>
<dbReference type="GO" id="GO:0006689">
    <property type="term" value="P:ganglioside catabolic process"/>
    <property type="evidence" value="ECO:0007669"/>
    <property type="project" value="TreeGrafter"/>
</dbReference>
<reference evidence="8" key="3">
    <citation type="submission" date="2025-09" db="UniProtKB">
        <authorList>
            <consortium name="Ensembl"/>
        </authorList>
    </citation>
    <scope>IDENTIFICATION</scope>
</reference>
<sequence length="286" mass="32137">MFSFLKEWATFALGPGHGIQLKSGRLIIPAYTYHIDCRECFGKMCKTTPHSFTFYSDSHGKNWRFGEFIPNLETVECQMVSVDEEMGTNILYCNARSPLGFRVQAISSDDGAVFLSGELVQKLVEPPYGCHGSVIGFPAPFISNTHLSYLNYLYSSEQQQTFVPFSRLCTYNQGERPLDLDPVCKSSLDLQAPTWVLYSHPISPTSRVNLGVYLSTFPRDPDSWTEPWVIYEGPSGYSDLACIEISSSVDQGEGIPAMVFACLYENGTKTPYEEISFSFFTLFELL</sequence>
<evidence type="ECO:0000256" key="4">
    <source>
        <dbReference type="ARBA" id="ARBA00022963"/>
    </source>
</evidence>
<accession>H2ZZL0</accession>
<dbReference type="OMA" id="HIDCREC"/>
<evidence type="ECO:0000256" key="3">
    <source>
        <dbReference type="ARBA" id="ARBA00012733"/>
    </source>
</evidence>
<dbReference type="Proteomes" id="UP000008672">
    <property type="component" value="Unassembled WGS sequence"/>
</dbReference>
<protein>
    <recommendedName>
        <fullName evidence="3">exo-alpha-sialidase</fullName>
        <ecNumber evidence="3">3.2.1.18</ecNumber>
    </recommendedName>
</protein>
<organism evidence="8 9">
    <name type="scientific">Latimeria chalumnae</name>
    <name type="common">Coelacanth</name>
    <dbReference type="NCBI Taxonomy" id="7897"/>
    <lineage>
        <taxon>Eukaryota</taxon>
        <taxon>Metazoa</taxon>
        <taxon>Chordata</taxon>
        <taxon>Craniata</taxon>
        <taxon>Vertebrata</taxon>
        <taxon>Euteleostomi</taxon>
        <taxon>Coelacanthiformes</taxon>
        <taxon>Coelacanthidae</taxon>
        <taxon>Latimeria</taxon>
    </lineage>
</organism>
<comment type="catalytic activity">
    <reaction evidence="1">
        <text>Hydrolysis of alpha-(2-&gt;3)-, alpha-(2-&gt;6)-, alpha-(2-&gt;8)- glycosidic linkages of terminal sialic acid residues in oligosaccharides, glycoproteins, glycolipids, colominic acid and synthetic substrates.</text>
        <dbReference type="EC" id="3.2.1.18"/>
    </reaction>
</comment>
<dbReference type="SUPFAM" id="SSF50939">
    <property type="entry name" value="Sialidases"/>
    <property type="match status" value="1"/>
</dbReference>
<keyword evidence="5" id="KW-0119">Carbohydrate metabolism</keyword>
<name>H2ZZL0_LATCH</name>
<dbReference type="EMBL" id="AFYH01261550">
    <property type="status" value="NOT_ANNOTATED_CDS"/>
    <property type="molecule type" value="Genomic_DNA"/>
</dbReference>
<dbReference type="GO" id="GO:0004308">
    <property type="term" value="F:exo-alpha-sialidase activity"/>
    <property type="evidence" value="ECO:0007669"/>
    <property type="project" value="UniProtKB-EC"/>
</dbReference>
<keyword evidence="4" id="KW-0442">Lipid degradation</keyword>
<dbReference type="HOGENOM" id="CLU_024620_2_1_1"/>
<dbReference type="InterPro" id="IPR036278">
    <property type="entry name" value="Sialidase_sf"/>
</dbReference>
<dbReference type="GO" id="GO:0005783">
    <property type="term" value="C:endoplasmic reticulum"/>
    <property type="evidence" value="ECO:0007669"/>
    <property type="project" value="Ensembl"/>
</dbReference>
<dbReference type="InterPro" id="IPR011040">
    <property type="entry name" value="Sialidase"/>
</dbReference>
<keyword evidence="9" id="KW-1185">Reference proteome</keyword>
<evidence type="ECO:0000256" key="5">
    <source>
        <dbReference type="ARBA" id="ARBA00023277"/>
    </source>
</evidence>
<feature type="domain" description="Sialidase" evidence="7">
    <location>
        <begin position="7"/>
        <end position="240"/>
    </location>
</feature>
<evidence type="ECO:0000313" key="9">
    <source>
        <dbReference type="Proteomes" id="UP000008672"/>
    </source>
</evidence>
<dbReference type="PANTHER" id="PTHR10628:SF22">
    <property type="entry name" value="SIALIDASE-4"/>
    <property type="match status" value="1"/>
</dbReference>
<keyword evidence="4" id="KW-0443">Lipid metabolism</keyword>
<keyword evidence="6" id="KW-0326">Glycosidase</keyword>
<proteinExistence type="inferred from homology"/>
<dbReference type="InParanoid" id="H2ZZL0"/>
<dbReference type="CDD" id="cd15482">
    <property type="entry name" value="Sialidase_non-viral"/>
    <property type="match status" value="1"/>
</dbReference>